<evidence type="ECO:0000259" key="3">
    <source>
        <dbReference type="Pfam" id="PF09994"/>
    </source>
</evidence>
<dbReference type="EMBL" id="QGBI01000014">
    <property type="protein sequence ID" value="MBX3891270.1"/>
    <property type="molecule type" value="Genomic_DNA"/>
</dbReference>
<evidence type="ECO:0000256" key="1">
    <source>
        <dbReference type="SAM" id="Coils"/>
    </source>
</evidence>
<evidence type="ECO:0000313" key="4">
    <source>
        <dbReference type="EMBL" id="CAJ0728662.1"/>
    </source>
</evidence>
<organism evidence="5 7">
    <name type="scientific">Ralstonia pickettii</name>
    <name type="common">Burkholderia pickettii</name>
    <dbReference type="NCBI Taxonomy" id="329"/>
    <lineage>
        <taxon>Bacteria</taxon>
        <taxon>Pseudomonadati</taxon>
        <taxon>Pseudomonadota</taxon>
        <taxon>Betaproteobacteria</taxon>
        <taxon>Burkholderiales</taxon>
        <taxon>Burkholderiaceae</taxon>
        <taxon>Ralstonia</taxon>
    </lineage>
</organism>
<dbReference type="PANTHER" id="PTHR33840:SF1">
    <property type="entry name" value="TLE1 PHOSPHOLIPASE DOMAIN-CONTAINING PROTEIN"/>
    <property type="match status" value="1"/>
</dbReference>
<accession>A0A2P4RAW5</accession>
<dbReference type="Pfam" id="PF09994">
    <property type="entry name" value="T6SS_Tle1-like_cat"/>
    <property type="match status" value="2"/>
</dbReference>
<evidence type="ECO:0000256" key="2">
    <source>
        <dbReference type="SAM" id="MobiDB-lite"/>
    </source>
</evidence>
<dbReference type="AlphaFoldDB" id="A0A2P4RAW5"/>
<dbReference type="EMBL" id="CATWFT010000013">
    <property type="protein sequence ID" value="CAJ0728662.1"/>
    <property type="molecule type" value="Genomic_DNA"/>
</dbReference>
<sequence length="759" mass="84610">MAELERLQPNPFALTLDEKGRCMANNIEAFSGQCTEELRIGIFFDGTNNNKDRDAPKHAHSNVARLYDIFERKKNQVAFYVPGIGTPFEKEIGDTGRGYDARAGLMAGWGGEARINWALLKLTDALYQLFYGDDLSRAMGTEDLKVLRKISGDLSFPVHKRAEAGARDEAQKIKDEVEQLNDAGTGRTLAVALDTADNIPNAIPRKQELQRRREFLSQKLKALIADRKPKLQRIRLYVFGFSRGAAEARVFSNWLEDAFDPGMTLAGVEVSFDFLGILDTVASVGFAQSSMFSTGHGGWGQEEFLRIPKYVNRTVHLISSHEIRGSFPLDKAVARDLLEIAYPGVHTDVGGAYRPGDQGRGCRADGTPDDSTKLSQVTLAKMYREAVAAGVPLKPSADLPPRVLDALKISPQLIKDYNAYVDAVNPLIKKKGGGTTGAAHVQYGLYLRWRRLRLGSGPDAFENQPFFRRAQNYSAQCAQDLSGANEELREEAKTMSEMENSILYSDGWMAAVFRRSGVAAEALIRLHRAIWGDKVAQWREVKEYWNDTSPLDPRIVKFFDDYVHDSRAWFKPMGATNEGVWKLREKNRLEDLKRKDAEWNARWKAEWQKMSADLQRDPRGTIERYAPVSDGGKGEVAPPPPPVMGQDRIDLDRYLKDGTLPLEKTGREFSSVWGYLRWRTHFAPELTLGERAQAAWDRVAAVPGKVADTVSQKVGEVAHSAEEGLASTARKLLSAGQDALERGAKRVLEQYSGGGVPML</sequence>
<reference evidence="4 6" key="2">
    <citation type="submission" date="2023-07" db="EMBL/GenBank/DDBJ databases">
        <authorList>
            <person name="Peeters C."/>
        </authorList>
    </citation>
    <scope>NUCLEOTIDE SEQUENCE [LARGE SCALE GENOMIC DNA]</scope>
    <source>
        <strain evidence="4 6">R-38712</strain>
    </source>
</reference>
<protein>
    <submittedName>
        <fullName evidence="5">DUF2235 domain-containing protein</fullName>
    </submittedName>
</protein>
<evidence type="ECO:0000313" key="7">
    <source>
        <dbReference type="Proteomes" id="UP001199322"/>
    </source>
</evidence>
<comment type="caution">
    <text evidence="5">The sequence shown here is derived from an EMBL/GenBank/DDBJ whole genome shotgun (WGS) entry which is preliminary data.</text>
</comment>
<gene>
    <name evidence="5" type="ORF">DEE74_15505</name>
    <name evidence="4" type="ORF">R38712_03781</name>
</gene>
<feature type="region of interest" description="Disordered" evidence="2">
    <location>
        <begin position="625"/>
        <end position="647"/>
    </location>
</feature>
<feature type="domain" description="T6SS Phospholipase effector Tle1-like catalytic" evidence="3">
    <location>
        <begin position="269"/>
        <end position="385"/>
    </location>
</feature>
<feature type="coiled-coil region" evidence="1">
    <location>
        <begin position="163"/>
        <end position="226"/>
    </location>
</feature>
<dbReference type="Proteomes" id="UP001189303">
    <property type="component" value="Unassembled WGS sequence"/>
</dbReference>
<name>A0A2P4RAW5_RALPI</name>
<dbReference type="PANTHER" id="PTHR33840">
    <property type="match status" value="1"/>
</dbReference>
<dbReference type="RefSeq" id="WP_039376341.1">
    <property type="nucleotide sequence ID" value="NZ_CATWFT010000013.1"/>
</dbReference>
<evidence type="ECO:0000313" key="5">
    <source>
        <dbReference type="EMBL" id="MBX3891270.1"/>
    </source>
</evidence>
<dbReference type="Proteomes" id="UP001199322">
    <property type="component" value="Unassembled WGS sequence"/>
</dbReference>
<reference evidence="5" key="1">
    <citation type="submission" date="2018-06" db="EMBL/GenBank/DDBJ databases">
        <authorList>
            <person name="O'Rourke A."/>
        </authorList>
    </citation>
    <scope>NUCLEOTIDE SEQUENCE</scope>
    <source>
        <strain evidence="5">132550021-3</strain>
    </source>
</reference>
<feature type="domain" description="T6SS Phospholipase effector Tle1-like catalytic" evidence="3">
    <location>
        <begin position="40"/>
        <end position="117"/>
    </location>
</feature>
<proteinExistence type="predicted"/>
<evidence type="ECO:0000313" key="6">
    <source>
        <dbReference type="Proteomes" id="UP001189303"/>
    </source>
</evidence>
<keyword evidence="6" id="KW-1185">Reference proteome</keyword>
<keyword evidence="1" id="KW-0175">Coiled coil</keyword>
<dbReference type="InterPro" id="IPR018712">
    <property type="entry name" value="Tle1-like_cat"/>
</dbReference>